<dbReference type="AlphaFoldDB" id="A0A1C3KVT1"/>
<dbReference type="OrthoDB" id="391977at2759"/>
<reference evidence="2 3" key="1">
    <citation type="submission" date="2016-06" db="EMBL/GenBank/DDBJ databases">
        <authorList>
            <consortium name="Pathogen Informatics"/>
        </authorList>
    </citation>
    <scope>NUCLEOTIDE SEQUENCE [LARGE SCALE GENOMIC DNA]</scope>
    <source>
        <strain evidence="2">PowCR01</strain>
    </source>
</reference>
<feature type="transmembrane region" description="Helical" evidence="1">
    <location>
        <begin position="12"/>
        <end position="35"/>
    </location>
</feature>
<gene>
    <name evidence="2" type="primary">PowCR01_120046700</name>
    <name evidence="2" type="ORF">POWCR01_120046700</name>
</gene>
<keyword evidence="1" id="KW-1133">Transmembrane helix</keyword>
<dbReference type="Proteomes" id="UP000243200">
    <property type="component" value="Chromosome 12"/>
</dbReference>
<name>A0A1C3KVT1_PLAOA</name>
<organism evidence="2 3">
    <name type="scientific">Plasmodium ovale</name>
    <name type="common">malaria parasite P. ovale</name>
    <dbReference type="NCBI Taxonomy" id="36330"/>
    <lineage>
        <taxon>Eukaryota</taxon>
        <taxon>Sar</taxon>
        <taxon>Alveolata</taxon>
        <taxon>Apicomplexa</taxon>
        <taxon>Aconoidasida</taxon>
        <taxon>Haemosporida</taxon>
        <taxon>Plasmodiidae</taxon>
        <taxon>Plasmodium</taxon>
        <taxon>Plasmodium (Plasmodium)</taxon>
    </lineage>
</organism>
<evidence type="ECO:0000313" key="3">
    <source>
        <dbReference type="Proteomes" id="UP000243200"/>
    </source>
</evidence>
<evidence type="ECO:0000313" key="2">
    <source>
        <dbReference type="EMBL" id="SBT78307.1"/>
    </source>
</evidence>
<proteinExistence type="predicted"/>
<dbReference type="VEuPathDB" id="PlasmoDB:PocGH01_12051200"/>
<evidence type="ECO:0000256" key="1">
    <source>
        <dbReference type="SAM" id="Phobius"/>
    </source>
</evidence>
<keyword evidence="1" id="KW-0812">Transmembrane</keyword>
<dbReference type="EMBL" id="LT594516">
    <property type="protein sequence ID" value="SBT78307.1"/>
    <property type="molecule type" value="Genomic_DNA"/>
</dbReference>
<accession>A0A1C3KVT1</accession>
<dbReference type="VEuPathDB" id="PlasmoDB:POWCR01_120046700"/>
<keyword evidence="1" id="KW-0472">Membrane</keyword>
<protein>
    <submittedName>
        <fullName evidence="2">Uncharacterized protein</fullName>
    </submittedName>
</protein>
<sequence length="74" mass="8986">MIVKRNKKNLAHYTWLALLIIPSFYFKSLFFDNFFSLKFDKHKKKIYSMDSTHTFLPSSNIEQIDSYVFQNDFH</sequence>